<proteinExistence type="predicted"/>
<dbReference type="InterPro" id="IPR014457">
    <property type="entry name" value="UCP010260"/>
</dbReference>
<dbReference type="InterPro" id="IPR018960">
    <property type="entry name" value="DUF1990"/>
</dbReference>
<dbReference type="PANTHER" id="PTHR34202:SF1">
    <property type="entry name" value="UPF0548 PROTEIN"/>
    <property type="match status" value="1"/>
</dbReference>
<dbReference type="PANTHER" id="PTHR34202">
    <property type="entry name" value="UPF0548 PROTEIN"/>
    <property type="match status" value="1"/>
</dbReference>
<dbReference type="PIRSF" id="PIRSF010260">
    <property type="entry name" value="UCP010260"/>
    <property type="match status" value="1"/>
</dbReference>
<dbReference type="Pfam" id="PF09348">
    <property type="entry name" value="DUF1990"/>
    <property type="match status" value="1"/>
</dbReference>
<dbReference type="EMBL" id="DSOK01000066">
    <property type="protein sequence ID" value="HEN14243.1"/>
    <property type="molecule type" value="Genomic_DNA"/>
</dbReference>
<reference evidence="2" key="1">
    <citation type="journal article" date="2020" name="mSystems">
        <title>Genome- and Community-Level Interaction Insights into Carbon Utilization and Element Cycling Functions of Hydrothermarchaeota in Hydrothermal Sediment.</title>
        <authorList>
            <person name="Zhou Z."/>
            <person name="Liu Y."/>
            <person name="Xu W."/>
            <person name="Pan J."/>
            <person name="Luo Z.H."/>
            <person name="Li M."/>
        </authorList>
    </citation>
    <scope>NUCLEOTIDE SEQUENCE [LARGE SCALE GENOMIC DNA]</scope>
    <source>
        <strain evidence="2">SpSt-339</strain>
    </source>
</reference>
<accession>A0A7C2JYT6</accession>
<dbReference type="AlphaFoldDB" id="A0A7C2JYT6"/>
<comment type="caution">
    <text evidence="2">The sequence shown here is derived from an EMBL/GenBank/DDBJ whole genome shotgun (WGS) entry which is preliminary data.</text>
</comment>
<sequence length="194" mass="21822">MSLQKPPTERVSRFLLAQSGQNFTYAAVGATARVPPAGYVVDYTRTKLGEGESVYRTAKAALENWKQFDLGWIEVCAPMLQIDSGRVVVILAHVFGAWWLNASRVVSVVDEAAKTTEFGFAYGTLPGHAESGEERFLVEWDHDDDRVWYDILAFSRPRHWLARIGYPAARDIQRRFARDSAAAMRRAVNAELTQ</sequence>
<feature type="domain" description="DUF1990" evidence="1">
    <location>
        <begin position="24"/>
        <end position="182"/>
    </location>
</feature>
<name>A0A7C2JYT6_9PLAN</name>
<gene>
    <name evidence="2" type="ORF">ENQ76_02075</name>
</gene>
<evidence type="ECO:0000313" key="2">
    <source>
        <dbReference type="EMBL" id="HEN14243.1"/>
    </source>
</evidence>
<protein>
    <submittedName>
        <fullName evidence="2">DUF1990 domain-containing protein</fullName>
    </submittedName>
</protein>
<organism evidence="2">
    <name type="scientific">Schlesneria paludicola</name>
    <dbReference type="NCBI Taxonomy" id="360056"/>
    <lineage>
        <taxon>Bacteria</taxon>
        <taxon>Pseudomonadati</taxon>
        <taxon>Planctomycetota</taxon>
        <taxon>Planctomycetia</taxon>
        <taxon>Planctomycetales</taxon>
        <taxon>Planctomycetaceae</taxon>
        <taxon>Schlesneria</taxon>
    </lineage>
</organism>
<evidence type="ECO:0000259" key="1">
    <source>
        <dbReference type="Pfam" id="PF09348"/>
    </source>
</evidence>